<sequence length="643" mass="72371">MPYRSHYSDHSFQASLFKFRAIIAATICLLMLAGLLFRLSWLQIVDYKHFSDLSENNRIRLMALPPTRGLIYDRNGVVLAENKPTFHLEIIPEQVDDMAATLKGLGEIVSISESEMERFKEQLRVRRSFQRLSLRTRLNEDEVARLSVNRHRFPGMDINARLSRYYPHGEITSHIVGYVGRINQKELTVIDEGNYRGTSHIGKTGLEKYYEAELHGQVGRQKVEVNAQGRVLRVLDKISPVAGNDLTLNLDIELQKIAEEMLGEFAGSVIAIEPHTGAVVVFVSKPGFDPNLFVHGISHKNYNALQHAVYKPLFNRALFGQYPPGSTFKPFTALAGIEQRRFGLKESLYCKGHYLLPGDDTERKYRDWKKQGHGMVDFTKAIEQSCDVYFYELAYRMGIDSMHDFLAQFGFGKKTGIDLLGERRGLLPSTAWKKEKKHTVWYPGETLIAGIGQGYMLTTPIQLAVATAALASRGEKIVPRLLKEVHVSDDDTIKTREPSKTMIKLRRDNHWEVTFKAMQKVVHGTWGTARATGWGMKFKMAGKTGTAQVFGIAQDEEYDAETVAKKLRDHGLFIGFGPVNDPVLAVAVVAENGEHGSKMAPIARELIKRYIEKYSTSSINRSALKNKGVAKIGDNTLHAAHAH</sequence>
<dbReference type="InterPro" id="IPR005311">
    <property type="entry name" value="PBP_dimer"/>
</dbReference>
<keyword evidence="5" id="KW-0645">Protease</keyword>
<evidence type="ECO:0000256" key="7">
    <source>
        <dbReference type="ARBA" id="ARBA00022801"/>
    </source>
</evidence>
<evidence type="ECO:0000256" key="11">
    <source>
        <dbReference type="ARBA" id="ARBA00023136"/>
    </source>
</evidence>
<protein>
    <submittedName>
        <fullName evidence="16">Peptidoglycan D,D-transpeptidase MrdA</fullName>
        <ecNumber evidence="16">3.4.16.4</ecNumber>
    </submittedName>
</protein>
<evidence type="ECO:0000259" key="14">
    <source>
        <dbReference type="Pfam" id="PF00905"/>
    </source>
</evidence>
<evidence type="ECO:0000256" key="13">
    <source>
        <dbReference type="SAM" id="Phobius"/>
    </source>
</evidence>
<evidence type="ECO:0000256" key="6">
    <source>
        <dbReference type="ARBA" id="ARBA00022692"/>
    </source>
</evidence>
<dbReference type="AlphaFoldDB" id="A0A3B0WEJ9"/>
<dbReference type="InterPro" id="IPR036138">
    <property type="entry name" value="PBP_dimer_sf"/>
</dbReference>
<evidence type="ECO:0000256" key="4">
    <source>
        <dbReference type="ARBA" id="ARBA00022519"/>
    </source>
</evidence>
<feature type="domain" description="Penicillin-binding protein transpeptidase" evidence="14">
    <location>
        <begin position="267"/>
        <end position="607"/>
    </location>
</feature>
<dbReference type="Pfam" id="PF03717">
    <property type="entry name" value="PBP_dimer"/>
    <property type="match status" value="1"/>
</dbReference>
<evidence type="ECO:0000256" key="10">
    <source>
        <dbReference type="ARBA" id="ARBA00022989"/>
    </source>
</evidence>
<dbReference type="InterPro" id="IPR001460">
    <property type="entry name" value="PCN-bd_Tpept"/>
</dbReference>
<evidence type="ECO:0000256" key="5">
    <source>
        <dbReference type="ARBA" id="ARBA00022670"/>
    </source>
</evidence>
<dbReference type="InterPro" id="IPR017790">
    <property type="entry name" value="Penicillin-binding_protein_2"/>
</dbReference>
<dbReference type="PANTHER" id="PTHR30627">
    <property type="entry name" value="PEPTIDOGLYCAN D,D-TRANSPEPTIDASE"/>
    <property type="match status" value="1"/>
</dbReference>
<proteinExistence type="inferred from homology"/>
<dbReference type="EC" id="3.4.16.4" evidence="16"/>
<dbReference type="GO" id="GO:0009002">
    <property type="term" value="F:serine-type D-Ala-D-Ala carboxypeptidase activity"/>
    <property type="evidence" value="ECO:0007669"/>
    <property type="project" value="UniProtKB-EC"/>
</dbReference>
<evidence type="ECO:0000256" key="12">
    <source>
        <dbReference type="ARBA" id="ARBA00023316"/>
    </source>
</evidence>
<dbReference type="InterPro" id="IPR012338">
    <property type="entry name" value="Beta-lactam/transpept-like"/>
</dbReference>
<comment type="subcellular location">
    <subcellularLocation>
        <location evidence="2">Cell membrane</location>
    </subcellularLocation>
    <subcellularLocation>
        <location evidence="1">Membrane</location>
        <topology evidence="1">Single-pass membrane protein</topology>
    </subcellularLocation>
</comment>
<keyword evidence="12" id="KW-0961">Cell wall biogenesis/degradation</keyword>
<feature type="transmembrane region" description="Helical" evidence="13">
    <location>
        <begin position="21"/>
        <end position="41"/>
    </location>
</feature>
<dbReference type="HAMAP" id="MF_02081">
    <property type="entry name" value="MrdA_transpept"/>
    <property type="match status" value="1"/>
</dbReference>
<feature type="domain" description="Penicillin-binding protein dimerisation" evidence="15">
    <location>
        <begin position="64"/>
        <end position="234"/>
    </location>
</feature>
<accession>A0A3B0WEJ9</accession>
<evidence type="ECO:0000256" key="9">
    <source>
        <dbReference type="ARBA" id="ARBA00022984"/>
    </source>
</evidence>
<evidence type="ECO:0000256" key="1">
    <source>
        <dbReference type="ARBA" id="ARBA00004167"/>
    </source>
</evidence>
<dbReference type="GO" id="GO:0008658">
    <property type="term" value="F:penicillin binding"/>
    <property type="evidence" value="ECO:0007669"/>
    <property type="project" value="InterPro"/>
</dbReference>
<evidence type="ECO:0000256" key="2">
    <source>
        <dbReference type="ARBA" id="ARBA00004236"/>
    </source>
</evidence>
<dbReference type="PANTHER" id="PTHR30627:SF2">
    <property type="entry name" value="PEPTIDOGLYCAN D,D-TRANSPEPTIDASE MRDA"/>
    <property type="match status" value="1"/>
</dbReference>
<keyword evidence="3" id="KW-1003">Cell membrane</keyword>
<dbReference type="GO" id="GO:0071972">
    <property type="term" value="F:peptidoglycan L,D-transpeptidase activity"/>
    <property type="evidence" value="ECO:0007669"/>
    <property type="project" value="TreeGrafter"/>
</dbReference>
<organism evidence="16">
    <name type="scientific">hydrothermal vent metagenome</name>
    <dbReference type="NCBI Taxonomy" id="652676"/>
    <lineage>
        <taxon>unclassified sequences</taxon>
        <taxon>metagenomes</taxon>
        <taxon>ecological metagenomes</taxon>
    </lineage>
</organism>
<dbReference type="SUPFAM" id="SSF56519">
    <property type="entry name" value="Penicillin binding protein dimerisation domain"/>
    <property type="match status" value="1"/>
</dbReference>
<dbReference type="GO" id="GO:0006508">
    <property type="term" value="P:proteolysis"/>
    <property type="evidence" value="ECO:0007669"/>
    <property type="project" value="UniProtKB-KW"/>
</dbReference>
<dbReference type="Gene3D" id="3.40.710.10">
    <property type="entry name" value="DD-peptidase/beta-lactamase superfamily"/>
    <property type="match status" value="1"/>
</dbReference>
<dbReference type="SUPFAM" id="SSF56601">
    <property type="entry name" value="beta-lactamase/transpeptidase-like"/>
    <property type="match status" value="1"/>
</dbReference>
<keyword evidence="6 13" id="KW-0812">Transmembrane</keyword>
<keyword evidence="4" id="KW-0997">Cell inner membrane</keyword>
<dbReference type="GO" id="GO:0008360">
    <property type="term" value="P:regulation of cell shape"/>
    <property type="evidence" value="ECO:0007669"/>
    <property type="project" value="UniProtKB-KW"/>
</dbReference>
<dbReference type="EMBL" id="UOFD01000018">
    <property type="protein sequence ID" value="VAW50783.1"/>
    <property type="molecule type" value="Genomic_DNA"/>
</dbReference>
<keyword evidence="9" id="KW-0573">Peptidoglycan synthesis</keyword>
<keyword evidence="10 13" id="KW-1133">Transmembrane helix</keyword>
<dbReference type="InterPro" id="IPR050515">
    <property type="entry name" value="Beta-lactam/transpept"/>
</dbReference>
<evidence type="ECO:0000256" key="3">
    <source>
        <dbReference type="ARBA" id="ARBA00022475"/>
    </source>
</evidence>
<evidence type="ECO:0000259" key="15">
    <source>
        <dbReference type="Pfam" id="PF03717"/>
    </source>
</evidence>
<name>A0A3B0WEJ9_9ZZZZ</name>
<evidence type="ECO:0000256" key="8">
    <source>
        <dbReference type="ARBA" id="ARBA00022960"/>
    </source>
</evidence>
<dbReference type="GO" id="GO:0071555">
    <property type="term" value="P:cell wall organization"/>
    <property type="evidence" value="ECO:0007669"/>
    <property type="project" value="UniProtKB-KW"/>
</dbReference>
<reference evidence="16" key="1">
    <citation type="submission" date="2018-06" db="EMBL/GenBank/DDBJ databases">
        <authorList>
            <person name="Zhirakovskaya E."/>
        </authorList>
    </citation>
    <scope>NUCLEOTIDE SEQUENCE</scope>
</reference>
<keyword evidence="7 16" id="KW-0378">Hydrolase</keyword>
<dbReference type="NCBIfam" id="TIGR03423">
    <property type="entry name" value="pbp2_mrdA"/>
    <property type="match status" value="1"/>
</dbReference>
<dbReference type="GO" id="GO:0009252">
    <property type="term" value="P:peptidoglycan biosynthetic process"/>
    <property type="evidence" value="ECO:0007669"/>
    <property type="project" value="UniProtKB-KW"/>
</dbReference>
<evidence type="ECO:0000313" key="16">
    <source>
        <dbReference type="EMBL" id="VAW50783.1"/>
    </source>
</evidence>
<dbReference type="GO" id="GO:0005886">
    <property type="term" value="C:plasma membrane"/>
    <property type="evidence" value="ECO:0007669"/>
    <property type="project" value="UniProtKB-SubCell"/>
</dbReference>
<keyword evidence="8" id="KW-0133">Cell shape</keyword>
<dbReference type="Gene3D" id="3.90.1310.10">
    <property type="entry name" value="Penicillin-binding protein 2a (Domain 2)"/>
    <property type="match status" value="1"/>
</dbReference>
<gene>
    <name evidence="16" type="ORF">MNBD_GAMMA06-401</name>
</gene>
<dbReference type="Pfam" id="PF00905">
    <property type="entry name" value="Transpeptidase"/>
    <property type="match status" value="1"/>
</dbReference>
<keyword evidence="16" id="KW-0121">Carboxypeptidase</keyword>
<dbReference type="Gene3D" id="3.30.1390.30">
    <property type="entry name" value="Penicillin-binding protein 2a, domain 3"/>
    <property type="match status" value="1"/>
</dbReference>
<keyword evidence="11 13" id="KW-0472">Membrane</keyword>